<gene>
    <name evidence="6" type="ORF">ACFQ3F_02975</name>
</gene>
<dbReference type="SUPFAM" id="SSF52540">
    <property type="entry name" value="P-loop containing nucleoside triphosphate hydrolases"/>
    <property type="match status" value="2"/>
</dbReference>
<dbReference type="Proteomes" id="UP001597229">
    <property type="component" value="Unassembled WGS sequence"/>
</dbReference>
<keyword evidence="3" id="KW-0547">Nucleotide-binding</keyword>
<dbReference type="InterPro" id="IPR027417">
    <property type="entry name" value="P-loop_NTPase"/>
</dbReference>
<sequence>MTDEAQRPALAVRGVSKAFGTNLAVADVTFDLAAGQVHALLGGNGSGKSTLIKMLAGVEQADAGTIDIAGSTLSLPDMTPAKAAAAGLSFVHQQRSTFPELTVAENLAIGGPGFPRGAGGRIKWSRARREAGEILERFGIEAHPDQLLGELGQARQTMVAIARALRTQGEGEGILILDEPTVSLPHTEVALLLAAVRRQAERGQTVILVTHRLEEVFAVADNAILLRNGRLVDEVAPRSLTRNDLVELIIGRAVEEVAPTGGAADAPVVLEVEGLTAGPVGPVDLTLHAGEVVGIAGLVGSGRSSLLKSLFGFLPAEAGAIRLDGRSVKLDSPRRAMRAGFAFVPENRAEDAAFPELSLTENMSVSVLARYFKGGRFLVRRERRDADALLETYLIKAQSVSDALNSLSGGNQQKAIVARWLRRDPKVVLLDEPTQGVDVGARAEIYGLVQRAVQAGSVALVASSDSEELAAICDRVLVLRRGRIVGEIPRDQLTSNRIERLAHGDGEEEVA</sequence>
<feature type="domain" description="ABC transporter" evidence="5">
    <location>
        <begin position="264"/>
        <end position="506"/>
    </location>
</feature>
<dbReference type="EMBL" id="JBHTLX010000005">
    <property type="protein sequence ID" value="MFD1246743.1"/>
    <property type="molecule type" value="Genomic_DNA"/>
</dbReference>
<dbReference type="SMART" id="SM00382">
    <property type="entry name" value="AAA"/>
    <property type="match status" value="2"/>
</dbReference>
<comment type="caution">
    <text evidence="6">The sequence shown here is derived from an EMBL/GenBank/DDBJ whole genome shotgun (WGS) entry which is preliminary data.</text>
</comment>
<dbReference type="InterPro" id="IPR003439">
    <property type="entry name" value="ABC_transporter-like_ATP-bd"/>
</dbReference>
<dbReference type="Pfam" id="PF00005">
    <property type="entry name" value="ABC_tran"/>
    <property type="match status" value="2"/>
</dbReference>
<dbReference type="GO" id="GO:0005524">
    <property type="term" value="F:ATP binding"/>
    <property type="evidence" value="ECO:0007669"/>
    <property type="project" value="UniProtKB-KW"/>
</dbReference>
<evidence type="ECO:0000259" key="5">
    <source>
        <dbReference type="PROSITE" id="PS50893"/>
    </source>
</evidence>
<evidence type="ECO:0000313" key="7">
    <source>
        <dbReference type="Proteomes" id="UP001597229"/>
    </source>
</evidence>
<evidence type="ECO:0000313" key="6">
    <source>
        <dbReference type="EMBL" id="MFD1246743.1"/>
    </source>
</evidence>
<dbReference type="InterPro" id="IPR003593">
    <property type="entry name" value="AAA+_ATPase"/>
</dbReference>
<dbReference type="RefSeq" id="WP_367917779.1">
    <property type="nucleotide sequence ID" value="NZ_BAABAC010000005.1"/>
</dbReference>
<dbReference type="PANTHER" id="PTHR43790:SF9">
    <property type="entry name" value="GALACTOFURANOSE TRANSPORTER ATP-BINDING PROTEIN YTFR"/>
    <property type="match status" value="1"/>
</dbReference>
<dbReference type="PROSITE" id="PS00211">
    <property type="entry name" value="ABC_TRANSPORTER_1"/>
    <property type="match status" value="1"/>
</dbReference>
<evidence type="ECO:0000256" key="4">
    <source>
        <dbReference type="ARBA" id="ARBA00022840"/>
    </source>
</evidence>
<reference evidence="7" key="1">
    <citation type="journal article" date="2019" name="Int. J. Syst. Evol. Microbiol.">
        <title>The Global Catalogue of Microorganisms (GCM) 10K type strain sequencing project: providing services to taxonomists for standard genome sequencing and annotation.</title>
        <authorList>
            <consortium name="The Broad Institute Genomics Platform"/>
            <consortium name="The Broad Institute Genome Sequencing Center for Infectious Disease"/>
            <person name="Wu L."/>
            <person name="Ma J."/>
        </authorList>
    </citation>
    <scope>NUCLEOTIDE SEQUENCE [LARGE SCALE GENOMIC DNA]</scope>
    <source>
        <strain evidence="7">CCUG 52478</strain>
    </source>
</reference>
<keyword evidence="7" id="KW-1185">Reference proteome</keyword>
<feature type="domain" description="ABC transporter" evidence="5">
    <location>
        <begin position="10"/>
        <end position="253"/>
    </location>
</feature>
<proteinExistence type="predicted"/>
<name>A0ABW3VX32_9ACTN</name>
<dbReference type="PANTHER" id="PTHR43790">
    <property type="entry name" value="CARBOHYDRATE TRANSPORT ATP-BINDING PROTEIN MG119-RELATED"/>
    <property type="match status" value="1"/>
</dbReference>
<accession>A0ABW3VX32</accession>
<evidence type="ECO:0000256" key="2">
    <source>
        <dbReference type="ARBA" id="ARBA00022737"/>
    </source>
</evidence>
<organism evidence="6 7">
    <name type="scientific">Nocardioides ginsengisoli</name>
    <dbReference type="NCBI Taxonomy" id="363868"/>
    <lineage>
        <taxon>Bacteria</taxon>
        <taxon>Bacillati</taxon>
        <taxon>Actinomycetota</taxon>
        <taxon>Actinomycetes</taxon>
        <taxon>Propionibacteriales</taxon>
        <taxon>Nocardioidaceae</taxon>
        <taxon>Nocardioides</taxon>
    </lineage>
</organism>
<dbReference type="InterPro" id="IPR017871">
    <property type="entry name" value="ABC_transporter-like_CS"/>
</dbReference>
<keyword evidence="4 6" id="KW-0067">ATP-binding</keyword>
<keyword evidence="2" id="KW-0677">Repeat</keyword>
<dbReference type="CDD" id="cd03216">
    <property type="entry name" value="ABC_Carb_Monos_I"/>
    <property type="match status" value="1"/>
</dbReference>
<evidence type="ECO:0000256" key="1">
    <source>
        <dbReference type="ARBA" id="ARBA00022448"/>
    </source>
</evidence>
<protein>
    <submittedName>
        <fullName evidence="6">Sugar ABC transporter ATP-binding protein</fullName>
    </submittedName>
</protein>
<evidence type="ECO:0000256" key="3">
    <source>
        <dbReference type="ARBA" id="ARBA00022741"/>
    </source>
</evidence>
<dbReference type="PROSITE" id="PS50893">
    <property type="entry name" value="ABC_TRANSPORTER_2"/>
    <property type="match status" value="2"/>
</dbReference>
<dbReference type="CDD" id="cd03215">
    <property type="entry name" value="ABC_Carb_Monos_II"/>
    <property type="match status" value="1"/>
</dbReference>
<dbReference type="Gene3D" id="3.40.50.300">
    <property type="entry name" value="P-loop containing nucleotide triphosphate hydrolases"/>
    <property type="match status" value="2"/>
</dbReference>
<keyword evidence="1" id="KW-0813">Transport</keyword>
<dbReference type="InterPro" id="IPR050107">
    <property type="entry name" value="ABC_carbohydrate_import_ATPase"/>
</dbReference>